<dbReference type="STRING" id="767769.A0A1L9UPD9"/>
<feature type="region of interest" description="Disordered" evidence="1">
    <location>
        <begin position="1"/>
        <end position="30"/>
    </location>
</feature>
<dbReference type="GeneID" id="93573252"/>
<feature type="compositionally biased region" description="Polar residues" evidence="1">
    <location>
        <begin position="530"/>
        <end position="567"/>
    </location>
</feature>
<dbReference type="EMBL" id="KV878682">
    <property type="protein sequence ID" value="OJJ73613.1"/>
    <property type="molecule type" value="Genomic_DNA"/>
</dbReference>
<dbReference type="OMA" id="HVCDTRW"/>
<feature type="compositionally biased region" description="Basic and acidic residues" evidence="1">
    <location>
        <begin position="72"/>
        <end position="81"/>
    </location>
</feature>
<feature type="compositionally biased region" description="Basic and acidic residues" evidence="1">
    <location>
        <begin position="618"/>
        <end position="631"/>
    </location>
</feature>
<feature type="compositionally biased region" description="Low complexity" evidence="1">
    <location>
        <begin position="466"/>
        <end position="482"/>
    </location>
</feature>
<feature type="compositionally biased region" description="Polar residues" evidence="1">
    <location>
        <begin position="85"/>
        <end position="94"/>
    </location>
</feature>
<dbReference type="Proteomes" id="UP000184499">
    <property type="component" value="Unassembled WGS sequence"/>
</dbReference>
<accession>A0A1L9UPD9</accession>
<dbReference type="OrthoDB" id="5378502at2759"/>
<organism evidence="2 3">
    <name type="scientific">Aspergillus brasiliensis (strain CBS 101740 / IMI 381727 / IBT 21946)</name>
    <dbReference type="NCBI Taxonomy" id="767769"/>
    <lineage>
        <taxon>Eukaryota</taxon>
        <taxon>Fungi</taxon>
        <taxon>Dikarya</taxon>
        <taxon>Ascomycota</taxon>
        <taxon>Pezizomycotina</taxon>
        <taxon>Eurotiomycetes</taxon>
        <taxon>Eurotiomycetidae</taxon>
        <taxon>Eurotiales</taxon>
        <taxon>Aspergillaceae</taxon>
        <taxon>Aspergillus</taxon>
        <taxon>Aspergillus subgen. Circumdati</taxon>
    </lineage>
</organism>
<feature type="region of interest" description="Disordered" evidence="1">
    <location>
        <begin position="449"/>
        <end position="657"/>
    </location>
</feature>
<feature type="compositionally biased region" description="Acidic residues" evidence="1">
    <location>
        <begin position="632"/>
        <end position="657"/>
    </location>
</feature>
<evidence type="ECO:0000313" key="2">
    <source>
        <dbReference type="EMBL" id="OJJ73613.1"/>
    </source>
</evidence>
<protein>
    <submittedName>
        <fullName evidence="2">Uncharacterized protein</fullName>
    </submittedName>
</protein>
<feature type="region of interest" description="Disordered" evidence="1">
    <location>
        <begin position="47"/>
        <end position="129"/>
    </location>
</feature>
<feature type="compositionally biased region" description="Basic and acidic residues" evidence="1">
    <location>
        <begin position="588"/>
        <end position="611"/>
    </location>
</feature>
<dbReference type="AlphaFoldDB" id="A0A1L9UPD9"/>
<proteinExistence type="predicted"/>
<gene>
    <name evidence="2" type="ORF">ASPBRDRAFT_194548</name>
</gene>
<reference evidence="3" key="1">
    <citation type="journal article" date="2017" name="Genome Biol.">
        <title>Comparative genomics reveals high biological diversity and specific adaptations in the industrially and medically important fungal genus Aspergillus.</title>
        <authorList>
            <person name="de Vries R.P."/>
            <person name="Riley R."/>
            <person name="Wiebenga A."/>
            <person name="Aguilar-Osorio G."/>
            <person name="Amillis S."/>
            <person name="Uchima C.A."/>
            <person name="Anderluh G."/>
            <person name="Asadollahi M."/>
            <person name="Askin M."/>
            <person name="Barry K."/>
            <person name="Battaglia E."/>
            <person name="Bayram O."/>
            <person name="Benocci T."/>
            <person name="Braus-Stromeyer S.A."/>
            <person name="Caldana C."/>
            <person name="Canovas D."/>
            <person name="Cerqueira G.C."/>
            <person name="Chen F."/>
            <person name="Chen W."/>
            <person name="Choi C."/>
            <person name="Clum A."/>
            <person name="Dos Santos R.A."/>
            <person name="Damasio A.R."/>
            <person name="Diallinas G."/>
            <person name="Emri T."/>
            <person name="Fekete E."/>
            <person name="Flipphi M."/>
            <person name="Freyberg S."/>
            <person name="Gallo A."/>
            <person name="Gournas C."/>
            <person name="Habgood R."/>
            <person name="Hainaut M."/>
            <person name="Harispe M.L."/>
            <person name="Henrissat B."/>
            <person name="Hilden K.S."/>
            <person name="Hope R."/>
            <person name="Hossain A."/>
            <person name="Karabika E."/>
            <person name="Karaffa L."/>
            <person name="Karanyi Z."/>
            <person name="Krasevec N."/>
            <person name="Kuo A."/>
            <person name="Kusch H."/>
            <person name="LaButti K."/>
            <person name="Lagendijk E.L."/>
            <person name="Lapidus A."/>
            <person name="Levasseur A."/>
            <person name="Lindquist E."/>
            <person name="Lipzen A."/>
            <person name="Logrieco A.F."/>
            <person name="MacCabe A."/>
            <person name="Maekelae M.R."/>
            <person name="Malavazi I."/>
            <person name="Melin P."/>
            <person name="Meyer V."/>
            <person name="Mielnichuk N."/>
            <person name="Miskei M."/>
            <person name="Molnar A.P."/>
            <person name="Mule G."/>
            <person name="Ngan C.Y."/>
            <person name="Orejas M."/>
            <person name="Orosz E."/>
            <person name="Ouedraogo J.P."/>
            <person name="Overkamp K.M."/>
            <person name="Park H.-S."/>
            <person name="Perrone G."/>
            <person name="Piumi F."/>
            <person name="Punt P.J."/>
            <person name="Ram A.F."/>
            <person name="Ramon A."/>
            <person name="Rauscher S."/>
            <person name="Record E."/>
            <person name="Riano-Pachon D.M."/>
            <person name="Robert V."/>
            <person name="Roehrig J."/>
            <person name="Ruller R."/>
            <person name="Salamov A."/>
            <person name="Salih N.S."/>
            <person name="Samson R.A."/>
            <person name="Sandor E."/>
            <person name="Sanguinetti M."/>
            <person name="Schuetze T."/>
            <person name="Sepcic K."/>
            <person name="Shelest E."/>
            <person name="Sherlock G."/>
            <person name="Sophianopoulou V."/>
            <person name="Squina F.M."/>
            <person name="Sun H."/>
            <person name="Susca A."/>
            <person name="Todd R.B."/>
            <person name="Tsang A."/>
            <person name="Unkles S.E."/>
            <person name="van de Wiele N."/>
            <person name="van Rossen-Uffink D."/>
            <person name="Oliveira J.V."/>
            <person name="Vesth T.C."/>
            <person name="Visser J."/>
            <person name="Yu J.-H."/>
            <person name="Zhou M."/>
            <person name="Andersen M.R."/>
            <person name="Archer D.B."/>
            <person name="Baker S.E."/>
            <person name="Benoit I."/>
            <person name="Brakhage A.A."/>
            <person name="Braus G.H."/>
            <person name="Fischer R."/>
            <person name="Frisvad J.C."/>
            <person name="Goldman G.H."/>
            <person name="Houbraken J."/>
            <person name="Oakley B."/>
            <person name="Pocsi I."/>
            <person name="Scazzocchio C."/>
            <person name="Seiboth B."/>
            <person name="vanKuyk P.A."/>
            <person name="Wortman J."/>
            <person name="Dyer P.S."/>
            <person name="Grigoriev I.V."/>
        </authorList>
    </citation>
    <scope>NUCLEOTIDE SEQUENCE [LARGE SCALE GENOMIC DNA]</scope>
    <source>
        <strain evidence="3">CBS 101740 / IMI 381727 / IBT 21946</strain>
    </source>
</reference>
<sequence>MSTPCPPKSAMKLRSRIHPPNRFSQDQYYSPCTQRSLRGAQNQDCIYSTQFDPNLPPAAFPTLDYPSPLSLHNKETGHRDEEDASLSSSPSEQMQADGRSENKGVGKENSGVHIRPPESGEDCIASNGDLNPVYRRNMAVFASRYRESSIEREMMDSDLDEDSMETSLATLPVRSRKWSGLSPRFQVEIMDNMLQDFTWPTVCHLLGLTAKEREETQQNIRKRDQQTKQEDIQLEAMRERQLRALLRVDNSIRGHNRVSHQGLFSKISRQVSGKLQADPDSDFSLCRASELLDARSFLRMRGIDRKYAGDWSNGTSAWQAFDDHDNELCPGGETQQHVVDEMDEVDETVFDDFPVQGNEDDNVPGSCGNCTTLPNAIVAKYCPNLERNRSLHEASSNRPGQCPRHKVVYWDLPSSEPCRLSVGVEKAAHVCDTRWGCSKLVSTSWEMPLKGASNEKPRPILGSFHNNQSNKVNKVNPKKSQNAALVPSTRLSYGDRTDRRAAQTLPSPSLGPRHGTSAPEVHKEAPHMPSSENTYVTLSDSRRTSSPRVWSPKATPNNVVFSTNSDCLPTDDSKQQPRANKALPFLPEARKDPKGSVEEVSGHEVAKDDPRPVNTPKHSGESKEDMMHASEEISDGDNSSEDSAEDDDDDEVVLLPV</sequence>
<dbReference type="VEuPathDB" id="FungiDB:ASPBRDRAFT_194548"/>
<evidence type="ECO:0000313" key="3">
    <source>
        <dbReference type="Proteomes" id="UP000184499"/>
    </source>
</evidence>
<name>A0A1L9UPD9_ASPBC</name>
<dbReference type="RefSeq" id="XP_067480861.1">
    <property type="nucleotide sequence ID" value="XM_067620764.1"/>
</dbReference>
<evidence type="ECO:0000256" key="1">
    <source>
        <dbReference type="SAM" id="MobiDB-lite"/>
    </source>
</evidence>
<keyword evidence="3" id="KW-1185">Reference proteome</keyword>